<dbReference type="Gene3D" id="3.30.70.100">
    <property type="match status" value="1"/>
</dbReference>
<name>I4C1Z9_DESTA</name>
<organism evidence="2 3">
    <name type="scientific">Desulfomonile tiedjei (strain ATCC 49306 / DSM 6799 / DCB-1)</name>
    <dbReference type="NCBI Taxonomy" id="706587"/>
    <lineage>
        <taxon>Bacteria</taxon>
        <taxon>Pseudomonadati</taxon>
        <taxon>Thermodesulfobacteriota</taxon>
        <taxon>Desulfomonilia</taxon>
        <taxon>Desulfomonilales</taxon>
        <taxon>Desulfomonilaceae</taxon>
        <taxon>Desulfomonile</taxon>
    </lineage>
</organism>
<dbReference type="AlphaFoldDB" id="I4C1Z9"/>
<feature type="domain" description="ABM" evidence="1">
    <location>
        <begin position="3"/>
        <end position="92"/>
    </location>
</feature>
<dbReference type="OrthoDB" id="5405645at2"/>
<gene>
    <name evidence="2" type="ordered locus">Desti_0867</name>
</gene>
<dbReference type="Pfam" id="PF03992">
    <property type="entry name" value="ABM"/>
    <property type="match status" value="1"/>
</dbReference>
<dbReference type="RefSeq" id="WP_014808746.1">
    <property type="nucleotide sequence ID" value="NC_018025.1"/>
</dbReference>
<reference evidence="3" key="1">
    <citation type="submission" date="2012-06" db="EMBL/GenBank/DDBJ databases">
        <title>Complete sequence of chromosome of Desulfomonile tiedjei DSM 6799.</title>
        <authorList>
            <person name="Lucas S."/>
            <person name="Copeland A."/>
            <person name="Lapidus A."/>
            <person name="Glavina del Rio T."/>
            <person name="Dalin E."/>
            <person name="Tice H."/>
            <person name="Bruce D."/>
            <person name="Goodwin L."/>
            <person name="Pitluck S."/>
            <person name="Peters L."/>
            <person name="Ovchinnikova G."/>
            <person name="Zeytun A."/>
            <person name="Lu M."/>
            <person name="Kyrpides N."/>
            <person name="Mavromatis K."/>
            <person name="Ivanova N."/>
            <person name="Brettin T."/>
            <person name="Detter J.C."/>
            <person name="Han C."/>
            <person name="Larimer F."/>
            <person name="Land M."/>
            <person name="Hauser L."/>
            <person name="Markowitz V."/>
            <person name="Cheng J.-F."/>
            <person name="Hugenholtz P."/>
            <person name="Woyke T."/>
            <person name="Wu D."/>
            <person name="Spring S."/>
            <person name="Schroeder M."/>
            <person name="Brambilla E."/>
            <person name="Klenk H.-P."/>
            <person name="Eisen J.A."/>
        </authorList>
    </citation>
    <scope>NUCLEOTIDE SEQUENCE [LARGE SCALE GENOMIC DNA]</scope>
    <source>
        <strain evidence="3">ATCC 49306 / DSM 6799 / DCB-1</strain>
    </source>
</reference>
<dbReference type="STRING" id="706587.Desti_0867"/>
<dbReference type="InterPro" id="IPR011008">
    <property type="entry name" value="Dimeric_a/b-barrel"/>
</dbReference>
<dbReference type="InterPro" id="IPR007138">
    <property type="entry name" value="ABM_dom"/>
</dbReference>
<evidence type="ECO:0000259" key="1">
    <source>
        <dbReference type="PROSITE" id="PS51725"/>
    </source>
</evidence>
<sequence>MAVKVLITRIFKQEHLPKAYEPLMELRSVVTLRRGYISGETLVSETDARKVLVISHWASRERWEEWLADPRRSEFMERLGELLESPEHIEIFCVGATIPVWAEIT</sequence>
<keyword evidence="3" id="KW-1185">Reference proteome</keyword>
<dbReference type="HOGENOM" id="CLU_154916_2_0_7"/>
<evidence type="ECO:0000313" key="3">
    <source>
        <dbReference type="Proteomes" id="UP000006055"/>
    </source>
</evidence>
<evidence type="ECO:0000313" key="2">
    <source>
        <dbReference type="EMBL" id="AFM23590.1"/>
    </source>
</evidence>
<accession>I4C1Z9</accession>
<dbReference type="EMBL" id="CP003360">
    <property type="protein sequence ID" value="AFM23590.1"/>
    <property type="molecule type" value="Genomic_DNA"/>
</dbReference>
<dbReference type="SUPFAM" id="SSF54909">
    <property type="entry name" value="Dimeric alpha+beta barrel"/>
    <property type="match status" value="1"/>
</dbReference>
<dbReference type="PROSITE" id="PS51725">
    <property type="entry name" value="ABM"/>
    <property type="match status" value="1"/>
</dbReference>
<proteinExistence type="predicted"/>
<dbReference type="Proteomes" id="UP000006055">
    <property type="component" value="Chromosome"/>
</dbReference>
<dbReference type="KEGG" id="dti:Desti_0867"/>
<dbReference type="eggNOG" id="COG2329">
    <property type="taxonomic scope" value="Bacteria"/>
</dbReference>
<protein>
    <submittedName>
        <fullName evidence="2">Putative enzyme involved in biosynthesis of extracellular polysaccharides</fullName>
    </submittedName>
</protein>